<dbReference type="VEuPathDB" id="FungiDB:CAWG_03665"/>
<gene>
    <name evidence="2" type="ORF">CAWG_03665</name>
</gene>
<organism evidence="2 3">
    <name type="scientific">Candida albicans (strain WO-1)</name>
    <name type="common">Yeast</name>
    <dbReference type="NCBI Taxonomy" id="294748"/>
    <lineage>
        <taxon>Eukaryota</taxon>
        <taxon>Fungi</taxon>
        <taxon>Dikarya</taxon>
        <taxon>Ascomycota</taxon>
        <taxon>Saccharomycotina</taxon>
        <taxon>Pichiomycetes</taxon>
        <taxon>Debaryomycetaceae</taxon>
        <taxon>Candida/Lodderomyces clade</taxon>
        <taxon>Candida</taxon>
    </lineage>
</organism>
<keyword evidence="1" id="KW-1133">Transmembrane helix</keyword>
<proteinExistence type="predicted"/>
<evidence type="ECO:0000313" key="3">
    <source>
        <dbReference type="Proteomes" id="UP000001429"/>
    </source>
</evidence>
<evidence type="ECO:0000256" key="1">
    <source>
        <dbReference type="SAM" id="Phobius"/>
    </source>
</evidence>
<keyword evidence="3" id="KW-1185">Reference proteome</keyword>
<dbReference type="AlphaFoldDB" id="C4YHW2"/>
<sequence>MKKKKWAEIVVLLLFTHPNTYNKWQHKNSTLTAFRFLHFSLSTSTSTSTLIHYIYIYYYYYLLLLLTNHLKFFYIYFYISFFLSLSNLFIFIFFNISLINSTSTYLLIFYKSFDYIHHHPITSFYSQKFFFPYLEILFLYKFGDQKKFINNFFLQPIHPLQSIHLLILV</sequence>
<feature type="transmembrane region" description="Helical" evidence="1">
    <location>
        <begin position="36"/>
        <end position="60"/>
    </location>
</feature>
<evidence type="ECO:0000313" key="2">
    <source>
        <dbReference type="EMBL" id="EEQ45344.1"/>
    </source>
</evidence>
<reference evidence="2 3" key="1">
    <citation type="journal article" date="2009" name="Nature">
        <title>Evolution of pathogenicity and sexual reproduction in eight Candida genomes.</title>
        <authorList>
            <person name="Butler G."/>
            <person name="Rasmussen M.D."/>
            <person name="Lin M.F."/>
            <person name="Santos M.A."/>
            <person name="Sakthikumar S."/>
            <person name="Munro C.A."/>
            <person name="Rheinbay E."/>
            <person name="Grabherr M."/>
            <person name="Forche A."/>
            <person name="Reedy J.L."/>
            <person name="Agrafioti I."/>
            <person name="Arnaud M.B."/>
            <person name="Bates S."/>
            <person name="Brown A.J."/>
            <person name="Brunke S."/>
            <person name="Costanzo M.C."/>
            <person name="Fitzpatrick D.A."/>
            <person name="de Groot P.W."/>
            <person name="Harris D."/>
            <person name="Hoyer L.L."/>
            <person name="Hube B."/>
            <person name="Klis F.M."/>
            <person name="Kodira C."/>
            <person name="Lennard N."/>
            <person name="Logue M.E."/>
            <person name="Martin R."/>
            <person name="Neiman A.M."/>
            <person name="Nikolaou E."/>
            <person name="Quail M.A."/>
            <person name="Quinn J."/>
            <person name="Santos M.C."/>
            <person name="Schmitzberger F.F."/>
            <person name="Sherlock G."/>
            <person name="Shah P."/>
            <person name="Silverstein K.A."/>
            <person name="Skrzypek M.S."/>
            <person name="Soll D."/>
            <person name="Staggs R."/>
            <person name="Stansfield I."/>
            <person name="Stumpf M.P."/>
            <person name="Sudbery P.E."/>
            <person name="Srikantha T."/>
            <person name="Zeng Q."/>
            <person name="Berman J."/>
            <person name="Berriman M."/>
            <person name="Heitman J."/>
            <person name="Gow N.A."/>
            <person name="Lorenz M.C."/>
            <person name="Birren B.W."/>
            <person name="Kellis M."/>
            <person name="Cuomo C.A."/>
        </authorList>
    </citation>
    <scope>NUCLEOTIDE SEQUENCE [LARGE SCALE GENOMIC DNA]</scope>
    <source>
        <strain evidence="2 3">WO-1</strain>
    </source>
</reference>
<feature type="transmembrane region" description="Helical" evidence="1">
    <location>
        <begin position="72"/>
        <end position="94"/>
    </location>
</feature>
<accession>C4YHW2</accession>
<dbReference type="Proteomes" id="UP000001429">
    <property type="component" value="Chromosome 4"/>
</dbReference>
<dbReference type="HOGENOM" id="CLU_1578313_0_0_1"/>
<dbReference type="EMBL" id="CH672349">
    <property type="protein sequence ID" value="EEQ45344.1"/>
    <property type="molecule type" value="Genomic_DNA"/>
</dbReference>
<protein>
    <submittedName>
        <fullName evidence="2">Uncharacterized protein</fullName>
    </submittedName>
</protein>
<dbReference type="PaxDb" id="5476-C4YHW2"/>
<keyword evidence="1" id="KW-0472">Membrane</keyword>
<name>C4YHW2_CANAW</name>
<keyword evidence="1" id="KW-0812">Transmembrane</keyword>